<evidence type="ECO:0000256" key="7">
    <source>
        <dbReference type="ARBA" id="ARBA00023237"/>
    </source>
</evidence>
<sequence length="1051" mass="116222">MFTKDANLKILFLGLFALLTSSSGYCGIRASVTPQLEQQAKPITGYVLDEKGEPIIGATVKAIGSTKGAVTDIDGKYSIDVPAGTSLSITYIGYKPQTVKAEENPIKLHLTPDNKTLNEVVVVGYGTVKRKNFTGSVSTVDVANSPISLTPKTNAMDNLRGTASGITVSQQQGAGQAPSMQVRGQKSINGSSDPLVVLDGVIFMGNLRDIDPNIIESMSVLKDATSLAAYGSQAANGVVMVTTKKGAEGKPRISFNTSWDLSGPTCKPDVLSPADYVKKGNLLSGLAEDADPTWMKSFEYNNYKAGKTIDWFDYVTRTGMTKNYNASVSGASKNVNYFFSGSYVDQSGVVIGDDYSRTSLNMHLQSDITNWLQIGTEAAYTYNDYSGPTNYNLYEAVRLSPYGQAERPNGAGIEKYPVNEGIYRTNPLWDVKSGTIDDDADTYNTMDLRGHLLLKCPWLDGLSFRMNGTYSLGHVNRDFFTHEGYYVQEGDSEDRYSPSTIANYLSKANGYTARTKNVYWVWDNILDYTHEFGQHFVDLTLVYTRDSKTYDYRYFSGSDFTALGNTTLSYWGLNYAATQKIEHLDYTKHNDVGYLARLNYSYKDTYHLDLSVRRDGSSVFGSDNKWGVFPAVGLAWTASNEPFLKKVTPISYLKLKLSWGKNGNQTLSPYETLSQITLGPAGGYSYPFGNTSKASWAQRITALGNDELAWEKTQSVNYGFELGLLKDRINLSFDGYFSKTTDQIFKRSIPVIINGQTSMNATMGQINNFGVEFTLNTKNIETKNFQWESQLIYSLNRNKLKSLYGDGKDDITNNLFLNKSLGVIYGYKNIGIVQCAYDANGKPAYDANGNLEVAAADKAYADANGAKPGDVKFEDIDGDGKITSKDRKILGYTVPNFKMSLGNTLTYKNLQLYFLFTGIFGGNGYGRSTNIYAYRTASDVAGDNNLNHGWWTPENPSNKYPSVNYTNGNYTPVQGYGFVRLSDLTLSYSFTQPWVKNLRISSLRVYMACKNLFTITNWKGGDPEIQQTLASGYNYGYPLSRTVSFGINLAF</sequence>
<accession>A0ABT1BYN7</accession>
<dbReference type="InterPro" id="IPR023996">
    <property type="entry name" value="TonB-dep_OMP_SusC/RagA"/>
</dbReference>
<dbReference type="NCBIfam" id="TIGR04056">
    <property type="entry name" value="OMP_RagA_SusC"/>
    <property type="match status" value="1"/>
</dbReference>
<keyword evidence="5 9" id="KW-0798">TonB box</keyword>
<comment type="similarity">
    <text evidence="8 9">Belongs to the TonB-dependent receptor family.</text>
</comment>
<dbReference type="EMBL" id="JAMXLY010000043">
    <property type="protein sequence ID" value="MCO6026205.1"/>
    <property type="molecule type" value="Genomic_DNA"/>
</dbReference>
<evidence type="ECO:0000256" key="6">
    <source>
        <dbReference type="ARBA" id="ARBA00023136"/>
    </source>
</evidence>
<dbReference type="Pfam" id="PF13715">
    <property type="entry name" value="CarbopepD_reg_2"/>
    <property type="match status" value="1"/>
</dbReference>
<dbReference type="InterPro" id="IPR008969">
    <property type="entry name" value="CarboxyPept-like_regulatory"/>
</dbReference>
<evidence type="ECO:0000259" key="11">
    <source>
        <dbReference type="Pfam" id="PF07715"/>
    </source>
</evidence>
<evidence type="ECO:0000256" key="2">
    <source>
        <dbReference type="ARBA" id="ARBA00022448"/>
    </source>
</evidence>
<comment type="caution">
    <text evidence="12">The sequence shown here is derived from an EMBL/GenBank/DDBJ whole genome shotgun (WGS) entry which is preliminary data.</text>
</comment>
<dbReference type="NCBIfam" id="TIGR04057">
    <property type="entry name" value="SusC_RagA_signa"/>
    <property type="match status" value="1"/>
</dbReference>
<evidence type="ECO:0000256" key="5">
    <source>
        <dbReference type="ARBA" id="ARBA00023077"/>
    </source>
</evidence>
<dbReference type="SUPFAM" id="SSF56935">
    <property type="entry name" value="Porins"/>
    <property type="match status" value="1"/>
</dbReference>
<evidence type="ECO:0000256" key="8">
    <source>
        <dbReference type="PROSITE-ProRule" id="PRU01360"/>
    </source>
</evidence>
<keyword evidence="7 8" id="KW-0998">Cell outer membrane</keyword>
<dbReference type="Gene3D" id="2.170.130.10">
    <property type="entry name" value="TonB-dependent receptor, plug domain"/>
    <property type="match status" value="1"/>
</dbReference>
<dbReference type="Pfam" id="PF07715">
    <property type="entry name" value="Plug"/>
    <property type="match status" value="1"/>
</dbReference>
<dbReference type="InterPro" id="IPR037066">
    <property type="entry name" value="Plug_dom_sf"/>
</dbReference>
<dbReference type="InterPro" id="IPR039426">
    <property type="entry name" value="TonB-dep_rcpt-like"/>
</dbReference>
<keyword evidence="2 8" id="KW-0813">Transport</keyword>
<keyword evidence="6 8" id="KW-0472">Membrane</keyword>
<feature type="domain" description="TonB-dependent receptor plug" evidence="11">
    <location>
        <begin position="132"/>
        <end position="238"/>
    </location>
</feature>
<gene>
    <name evidence="12" type="ORF">NG821_10195</name>
</gene>
<keyword evidence="4 8" id="KW-0812">Transmembrane</keyword>
<evidence type="ECO:0000313" key="12">
    <source>
        <dbReference type="EMBL" id="MCO6026205.1"/>
    </source>
</evidence>
<dbReference type="PROSITE" id="PS52016">
    <property type="entry name" value="TONB_DEPENDENT_REC_3"/>
    <property type="match status" value="1"/>
</dbReference>
<keyword evidence="12" id="KW-0675">Receptor</keyword>
<evidence type="ECO:0000259" key="10">
    <source>
        <dbReference type="Pfam" id="PF00593"/>
    </source>
</evidence>
<dbReference type="Gene3D" id="2.40.170.20">
    <property type="entry name" value="TonB-dependent receptor, beta-barrel domain"/>
    <property type="match status" value="1"/>
</dbReference>
<feature type="domain" description="TonB-dependent receptor-like beta-barrel" evidence="10">
    <location>
        <begin position="405"/>
        <end position="1006"/>
    </location>
</feature>
<dbReference type="SUPFAM" id="SSF49464">
    <property type="entry name" value="Carboxypeptidase regulatory domain-like"/>
    <property type="match status" value="1"/>
</dbReference>
<evidence type="ECO:0000313" key="13">
    <source>
        <dbReference type="Proteomes" id="UP001204015"/>
    </source>
</evidence>
<dbReference type="InterPro" id="IPR036942">
    <property type="entry name" value="Beta-barrel_TonB_sf"/>
</dbReference>
<organism evidence="12 13">
    <name type="scientific">Segatella cerevisiae</name>
    <dbReference type="NCBI Taxonomy" id="2053716"/>
    <lineage>
        <taxon>Bacteria</taxon>
        <taxon>Pseudomonadati</taxon>
        <taxon>Bacteroidota</taxon>
        <taxon>Bacteroidia</taxon>
        <taxon>Bacteroidales</taxon>
        <taxon>Prevotellaceae</taxon>
        <taxon>Segatella</taxon>
    </lineage>
</organism>
<dbReference type="Proteomes" id="UP001204015">
    <property type="component" value="Unassembled WGS sequence"/>
</dbReference>
<dbReference type="InterPro" id="IPR012910">
    <property type="entry name" value="Plug_dom"/>
</dbReference>
<evidence type="ECO:0000256" key="9">
    <source>
        <dbReference type="RuleBase" id="RU003357"/>
    </source>
</evidence>
<dbReference type="Pfam" id="PF00593">
    <property type="entry name" value="TonB_dep_Rec_b-barrel"/>
    <property type="match status" value="1"/>
</dbReference>
<name>A0ABT1BYN7_9BACT</name>
<dbReference type="InterPro" id="IPR023997">
    <property type="entry name" value="TonB-dep_OMP_SusC/RagA_CS"/>
</dbReference>
<keyword evidence="3 8" id="KW-1134">Transmembrane beta strand</keyword>
<reference evidence="12 13" key="1">
    <citation type="submission" date="2022-06" db="EMBL/GenBank/DDBJ databases">
        <title>A taxonomic note on the genus Prevotella: Description of four novel genera and emended description of the genera Hallella and Xylanibacter.</title>
        <authorList>
            <person name="Hitch T.C.A."/>
        </authorList>
    </citation>
    <scope>NUCLEOTIDE SEQUENCE [LARGE SCALE GENOMIC DNA]</scope>
    <source>
        <strain evidence="12 13">DSM 100619</strain>
    </source>
</reference>
<protein>
    <submittedName>
        <fullName evidence="12">TonB-dependent receptor</fullName>
    </submittedName>
</protein>
<keyword evidence="13" id="KW-1185">Reference proteome</keyword>
<evidence type="ECO:0000256" key="4">
    <source>
        <dbReference type="ARBA" id="ARBA00022692"/>
    </source>
</evidence>
<dbReference type="Gene3D" id="2.60.40.1120">
    <property type="entry name" value="Carboxypeptidase-like, regulatory domain"/>
    <property type="match status" value="1"/>
</dbReference>
<evidence type="ECO:0000256" key="3">
    <source>
        <dbReference type="ARBA" id="ARBA00022452"/>
    </source>
</evidence>
<dbReference type="RefSeq" id="WP_252761560.1">
    <property type="nucleotide sequence ID" value="NZ_JAMXLY010000043.1"/>
</dbReference>
<evidence type="ECO:0000256" key="1">
    <source>
        <dbReference type="ARBA" id="ARBA00004571"/>
    </source>
</evidence>
<comment type="subcellular location">
    <subcellularLocation>
        <location evidence="1 8">Cell outer membrane</location>
        <topology evidence="1 8">Multi-pass membrane protein</topology>
    </subcellularLocation>
</comment>
<dbReference type="InterPro" id="IPR000531">
    <property type="entry name" value="Beta-barrel_TonB"/>
</dbReference>
<proteinExistence type="inferred from homology"/>